<evidence type="ECO:0000259" key="4">
    <source>
        <dbReference type="PROSITE" id="PS50987"/>
    </source>
</evidence>
<evidence type="ECO:0000256" key="3">
    <source>
        <dbReference type="ARBA" id="ARBA00023163"/>
    </source>
</evidence>
<keyword evidence="2" id="KW-0238">DNA-binding</keyword>
<reference evidence="6" key="1">
    <citation type="submission" date="2014-05" db="EMBL/GenBank/DDBJ databases">
        <title>Whole genome sequencing of Lactobacillus casei NRIC0644.</title>
        <authorList>
            <person name="Atarashi H."/>
            <person name="Yoshida Y."/>
            <person name="Fujimura S."/>
            <person name="Tanaka N."/>
            <person name="Shiwa Y."/>
            <person name="Yoshikawa H."/>
            <person name="Okada S."/>
            <person name="Nakagawa J."/>
        </authorList>
    </citation>
    <scope>NUCLEOTIDE SEQUENCE [LARGE SCALE GENOMIC DNA]</scope>
    <source>
        <strain evidence="6">NRIC0644</strain>
    </source>
</reference>
<dbReference type="PRINTS" id="PR00778">
    <property type="entry name" value="HTHARSR"/>
</dbReference>
<dbReference type="GO" id="GO:0003677">
    <property type="term" value="F:DNA binding"/>
    <property type="evidence" value="ECO:0007669"/>
    <property type="project" value="UniProtKB-KW"/>
</dbReference>
<dbReference type="Pfam" id="PF12840">
    <property type="entry name" value="HTH_20"/>
    <property type="match status" value="1"/>
</dbReference>
<dbReference type="Proteomes" id="UP000032552">
    <property type="component" value="Unassembled WGS sequence"/>
</dbReference>
<evidence type="ECO:0000256" key="2">
    <source>
        <dbReference type="ARBA" id="ARBA00023125"/>
    </source>
</evidence>
<dbReference type="PROSITE" id="PS50987">
    <property type="entry name" value="HTH_ARSR_2"/>
    <property type="match status" value="1"/>
</dbReference>
<dbReference type="RefSeq" id="WP_045624937.1">
    <property type="nucleotide sequence ID" value="NZ_BAYM01000087.1"/>
</dbReference>
<dbReference type="InterPro" id="IPR051081">
    <property type="entry name" value="HTH_MetalResp_TranReg"/>
</dbReference>
<evidence type="ECO:0000256" key="1">
    <source>
        <dbReference type="ARBA" id="ARBA00023015"/>
    </source>
</evidence>
<dbReference type="InterPro" id="IPR036388">
    <property type="entry name" value="WH-like_DNA-bd_sf"/>
</dbReference>
<dbReference type="NCBIfam" id="NF033788">
    <property type="entry name" value="HTH_metalloreg"/>
    <property type="match status" value="1"/>
</dbReference>
<dbReference type="GO" id="GO:0003700">
    <property type="term" value="F:DNA-binding transcription factor activity"/>
    <property type="evidence" value="ECO:0007669"/>
    <property type="project" value="InterPro"/>
</dbReference>
<accession>A0A0C9PX83</accession>
<dbReference type="InterPro" id="IPR011991">
    <property type="entry name" value="ArsR-like_HTH"/>
</dbReference>
<dbReference type="CDD" id="cd00090">
    <property type="entry name" value="HTH_ARSR"/>
    <property type="match status" value="1"/>
</dbReference>
<dbReference type="SUPFAM" id="SSF46785">
    <property type="entry name" value="Winged helix' DNA-binding domain"/>
    <property type="match status" value="1"/>
</dbReference>
<dbReference type="InterPro" id="IPR001845">
    <property type="entry name" value="HTH_ArsR_DNA-bd_dom"/>
</dbReference>
<feature type="domain" description="HTH arsR-type" evidence="4">
    <location>
        <begin position="2"/>
        <end position="94"/>
    </location>
</feature>
<evidence type="ECO:0000313" key="6">
    <source>
        <dbReference type="Proteomes" id="UP000032552"/>
    </source>
</evidence>
<keyword evidence="3" id="KW-0804">Transcription</keyword>
<dbReference type="AlphaFoldDB" id="A0A0C9PX83"/>
<protein>
    <submittedName>
        <fullName evidence="5">Transcriptional regulator</fullName>
    </submittedName>
</protein>
<dbReference type="SMART" id="SM00418">
    <property type="entry name" value="HTH_ARSR"/>
    <property type="match status" value="1"/>
</dbReference>
<sequence>MNIEQADQTMANIFKVLGETHRIEILRILYHAGRELTCSEVSAQLNLSKSTVSYHFRAMRLAGLTNTRQVAQIKYLSINTTAFDRFLPGFLATL</sequence>
<dbReference type="PANTHER" id="PTHR33154:SF25">
    <property type="entry name" value="LMO0101 PROTEIN"/>
    <property type="match status" value="1"/>
</dbReference>
<comment type="caution">
    <text evidence="5">The sequence shown here is derived from an EMBL/GenBank/DDBJ whole genome shotgun (WGS) entry which is preliminary data.</text>
</comment>
<proteinExistence type="predicted"/>
<gene>
    <name evidence="5" type="ORF">LC0644_1308</name>
</gene>
<dbReference type="EMBL" id="BAYM01000087">
    <property type="protein sequence ID" value="GAN36719.1"/>
    <property type="molecule type" value="Genomic_DNA"/>
</dbReference>
<name>A0A0C9PX83_LACPA</name>
<organism evidence="5 6">
    <name type="scientific">Lacticaseibacillus paracasei NRIC 0644</name>
    <dbReference type="NCBI Taxonomy" id="1435038"/>
    <lineage>
        <taxon>Bacteria</taxon>
        <taxon>Bacillati</taxon>
        <taxon>Bacillota</taxon>
        <taxon>Bacilli</taxon>
        <taxon>Lactobacillales</taxon>
        <taxon>Lactobacillaceae</taxon>
        <taxon>Lacticaseibacillus</taxon>
    </lineage>
</organism>
<dbReference type="InterPro" id="IPR036390">
    <property type="entry name" value="WH_DNA-bd_sf"/>
</dbReference>
<dbReference type="PANTHER" id="PTHR33154">
    <property type="entry name" value="TRANSCRIPTIONAL REGULATOR, ARSR FAMILY"/>
    <property type="match status" value="1"/>
</dbReference>
<dbReference type="Gene3D" id="1.10.10.10">
    <property type="entry name" value="Winged helix-like DNA-binding domain superfamily/Winged helix DNA-binding domain"/>
    <property type="match status" value="1"/>
</dbReference>
<keyword evidence="1" id="KW-0805">Transcription regulation</keyword>
<evidence type="ECO:0000313" key="5">
    <source>
        <dbReference type="EMBL" id="GAN36719.1"/>
    </source>
</evidence>